<dbReference type="Pfam" id="PF03816">
    <property type="entry name" value="LytR_cpsA_psr"/>
    <property type="match status" value="1"/>
</dbReference>
<dbReference type="InterPro" id="IPR050922">
    <property type="entry name" value="LytR/CpsA/Psr_CW_biosynth"/>
</dbReference>
<dbReference type="Gene3D" id="3.40.630.190">
    <property type="entry name" value="LCP protein"/>
    <property type="match status" value="1"/>
</dbReference>
<dbReference type="PROSITE" id="PS51257">
    <property type="entry name" value="PROKAR_LIPOPROTEIN"/>
    <property type="match status" value="1"/>
</dbReference>
<dbReference type="Proteomes" id="UP000300879">
    <property type="component" value="Chromosome"/>
</dbReference>
<gene>
    <name evidence="5" type="ORF">E6C60_2335</name>
</gene>
<keyword evidence="3" id="KW-0812">Transmembrane</keyword>
<evidence type="ECO:0000256" key="1">
    <source>
        <dbReference type="ARBA" id="ARBA00006068"/>
    </source>
</evidence>
<evidence type="ECO:0000313" key="5">
    <source>
        <dbReference type="EMBL" id="QCT03047.1"/>
    </source>
</evidence>
<dbReference type="InterPro" id="IPR004474">
    <property type="entry name" value="LytR_CpsA_psr"/>
</dbReference>
<feature type="transmembrane region" description="Helical" evidence="3">
    <location>
        <begin position="7"/>
        <end position="27"/>
    </location>
</feature>
<feature type="domain" description="Cell envelope-related transcriptional attenuator" evidence="4">
    <location>
        <begin position="118"/>
        <end position="261"/>
    </location>
</feature>
<accession>A0A4P8XK49</accession>
<feature type="region of interest" description="Disordered" evidence="2">
    <location>
        <begin position="52"/>
        <end position="94"/>
    </location>
</feature>
<keyword evidence="3" id="KW-0472">Membrane</keyword>
<dbReference type="NCBIfam" id="TIGR00350">
    <property type="entry name" value="lytR_cpsA_psr"/>
    <property type="match status" value="1"/>
</dbReference>
<dbReference type="AlphaFoldDB" id="A0A4P8XK49"/>
<name>A0A4P8XK49_9BACL</name>
<keyword evidence="6" id="KW-1185">Reference proteome</keyword>
<proteinExistence type="inferred from homology"/>
<comment type="similarity">
    <text evidence="1">Belongs to the LytR/CpsA/Psr (LCP) family.</text>
</comment>
<dbReference type="OrthoDB" id="27330at2"/>
<dbReference type="PANTHER" id="PTHR33392:SF6">
    <property type="entry name" value="POLYISOPRENYL-TEICHOIC ACID--PEPTIDOGLYCAN TEICHOIC ACID TRANSFERASE TAGU"/>
    <property type="match status" value="1"/>
</dbReference>
<sequence>MKRWKKLILIISAIILIGGCVYSLYLYQAVKGTMSAIYEPLDLETPVTSSPSVMESVTTVPPSQPSMPAAQKNRTAAEVQPAAEAAGSVRQGPPELSKRDPFTLAILGVDERENDVGRSDVIVVLAVNPDKHSVKMIHIPRDTRTEIVGRGTVDKINHAYAFGGVSMSIRSIEQFLDVPMDYYVKVNMEGFAQIIDLLGGIVVDNPFAFSIDGVDYPAGTLSLNGEEALLFSRMRYGDPRGDLGRNARQQQVLAAIMDQAKRLSSVTKVTDILEEVKVSTKTNVTLEDIKWLFTEYRPDLDTIERDEIQGDGAIINNIYYYIVSPGERQRITTSILQQLQSSS</sequence>
<dbReference type="PANTHER" id="PTHR33392">
    <property type="entry name" value="POLYISOPRENYL-TEICHOIC ACID--PEPTIDOGLYCAN TEICHOIC ACID TRANSFERASE TAGU"/>
    <property type="match status" value="1"/>
</dbReference>
<dbReference type="KEGG" id="palo:E6C60_2335"/>
<organism evidence="5 6">
    <name type="scientific">Paenibacillus algicola</name>
    <dbReference type="NCBI Taxonomy" id="2565926"/>
    <lineage>
        <taxon>Bacteria</taxon>
        <taxon>Bacillati</taxon>
        <taxon>Bacillota</taxon>
        <taxon>Bacilli</taxon>
        <taxon>Bacillales</taxon>
        <taxon>Paenibacillaceae</taxon>
        <taxon>Paenibacillus</taxon>
    </lineage>
</organism>
<protein>
    <submittedName>
        <fullName evidence="5">Cell envelope-related transcriptional attenuator</fullName>
    </submittedName>
</protein>
<evidence type="ECO:0000259" key="4">
    <source>
        <dbReference type="Pfam" id="PF03816"/>
    </source>
</evidence>
<dbReference type="EMBL" id="CP040396">
    <property type="protein sequence ID" value="QCT03047.1"/>
    <property type="molecule type" value="Genomic_DNA"/>
</dbReference>
<feature type="compositionally biased region" description="Low complexity" evidence="2">
    <location>
        <begin position="76"/>
        <end position="86"/>
    </location>
</feature>
<keyword evidence="3" id="KW-1133">Transmembrane helix</keyword>
<evidence type="ECO:0000256" key="2">
    <source>
        <dbReference type="SAM" id="MobiDB-lite"/>
    </source>
</evidence>
<dbReference type="RefSeq" id="WP_138225980.1">
    <property type="nucleotide sequence ID" value="NZ_CP040396.1"/>
</dbReference>
<evidence type="ECO:0000313" key="6">
    <source>
        <dbReference type="Proteomes" id="UP000300879"/>
    </source>
</evidence>
<evidence type="ECO:0000256" key="3">
    <source>
        <dbReference type="SAM" id="Phobius"/>
    </source>
</evidence>
<reference evidence="5 6" key="1">
    <citation type="submission" date="2019-05" db="EMBL/GenBank/DDBJ databases">
        <authorList>
            <person name="Chen C."/>
        </authorList>
    </citation>
    <scope>NUCLEOTIDE SEQUENCE [LARGE SCALE GENOMIC DNA]</scope>
    <source>
        <strain evidence="5 6">HB172198</strain>
    </source>
</reference>
<feature type="compositionally biased region" description="Polar residues" evidence="2">
    <location>
        <begin position="52"/>
        <end position="61"/>
    </location>
</feature>